<organism evidence="1">
    <name type="scientific">Arion vulgaris</name>
    <dbReference type="NCBI Taxonomy" id="1028688"/>
    <lineage>
        <taxon>Eukaryota</taxon>
        <taxon>Metazoa</taxon>
        <taxon>Spiralia</taxon>
        <taxon>Lophotrochozoa</taxon>
        <taxon>Mollusca</taxon>
        <taxon>Gastropoda</taxon>
        <taxon>Heterobranchia</taxon>
        <taxon>Euthyneura</taxon>
        <taxon>Panpulmonata</taxon>
        <taxon>Eupulmonata</taxon>
        <taxon>Stylommatophora</taxon>
        <taxon>Helicina</taxon>
        <taxon>Arionoidea</taxon>
        <taxon>Arionidae</taxon>
        <taxon>Arion</taxon>
    </lineage>
</organism>
<evidence type="ECO:0000313" key="1">
    <source>
        <dbReference type="EMBL" id="CEK54266.1"/>
    </source>
</evidence>
<feature type="non-terminal residue" evidence="1">
    <location>
        <position position="49"/>
    </location>
</feature>
<name>A0A0B6YEQ3_9EUPU</name>
<sequence>MTTSSGRGDVKWESDLEHTVRDGLQLKHSVGQTWATLLKMAMDQDTVEV</sequence>
<accession>A0A0B6YEQ3</accession>
<dbReference type="AlphaFoldDB" id="A0A0B6YEQ3"/>
<gene>
    <name evidence="1" type="primary">ORF22379</name>
</gene>
<dbReference type="EMBL" id="HACG01007401">
    <property type="protein sequence ID" value="CEK54266.1"/>
    <property type="molecule type" value="Transcribed_RNA"/>
</dbReference>
<reference evidence="1" key="1">
    <citation type="submission" date="2014-12" db="EMBL/GenBank/DDBJ databases">
        <title>Insight into the proteome of Arion vulgaris.</title>
        <authorList>
            <person name="Aradska J."/>
            <person name="Bulat T."/>
            <person name="Smidak R."/>
            <person name="Sarate P."/>
            <person name="Gangsoo J."/>
            <person name="Sialana F."/>
            <person name="Bilban M."/>
            <person name="Lubec G."/>
        </authorList>
    </citation>
    <scope>NUCLEOTIDE SEQUENCE</scope>
    <source>
        <tissue evidence="1">Skin</tissue>
    </source>
</reference>
<proteinExistence type="predicted"/>
<protein>
    <submittedName>
        <fullName evidence="1">Uncharacterized protein</fullName>
    </submittedName>
</protein>